<evidence type="ECO:0000256" key="1">
    <source>
        <dbReference type="SAM" id="MobiDB-lite"/>
    </source>
</evidence>
<reference evidence="2 3" key="1">
    <citation type="journal article" date="2012" name="Int. J. Syst. Evol. Microbiol.">
        <title>Vibrio caribbeanicus sp. nov., isolated from the marine sponge Scleritoderma cyanea.</title>
        <authorList>
            <person name="Hoffmann M."/>
            <person name="Monday S.R."/>
            <person name="Allard M.W."/>
            <person name="Strain E.A."/>
            <person name="Whittaker P."/>
            <person name="Naum M."/>
            <person name="McCarthy P.J."/>
            <person name="Lopez J.V."/>
            <person name="Fischer M."/>
            <person name="Brown E.W."/>
        </authorList>
    </citation>
    <scope>NUCLEOTIDE SEQUENCE [LARGE SCALE GENOMIC DNA]</scope>
    <source>
        <strain evidence="2 3">ATCC 700023</strain>
    </source>
</reference>
<name>F9S2R1_9VIBR</name>
<feature type="region of interest" description="Disordered" evidence="1">
    <location>
        <begin position="1"/>
        <end position="27"/>
    </location>
</feature>
<protein>
    <submittedName>
        <fullName evidence="2">Uncharacterized protein</fullName>
    </submittedName>
</protein>
<dbReference type="Proteomes" id="UP000004605">
    <property type="component" value="Unassembled WGS sequence"/>
</dbReference>
<gene>
    <name evidence="2" type="ORF">VII00023_19916</name>
</gene>
<evidence type="ECO:0000313" key="2">
    <source>
        <dbReference type="EMBL" id="EGU39287.1"/>
    </source>
</evidence>
<evidence type="ECO:0000313" key="3">
    <source>
        <dbReference type="Proteomes" id="UP000004605"/>
    </source>
</evidence>
<accession>F9S2R1</accession>
<proteinExistence type="predicted"/>
<comment type="caution">
    <text evidence="2">The sequence shown here is derived from an EMBL/GenBank/DDBJ whole genome shotgun (WGS) entry which is preliminary data.</text>
</comment>
<keyword evidence="3" id="KW-1185">Reference proteome</keyword>
<feature type="compositionally biased region" description="Basic and acidic residues" evidence="1">
    <location>
        <begin position="9"/>
        <end position="27"/>
    </location>
</feature>
<sequence>MIPRHKQAVRAEKYQRRELEEKEKPHPLREPGLVVVANVEIERNDHLWPPCMNVIILG</sequence>
<dbReference type="AlphaFoldDB" id="F9S2R1"/>
<organism evidence="2 3">
    <name type="scientific">Vibrio ichthyoenteri ATCC 700023</name>
    <dbReference type="NCBI Taxonomy" id="870968"/>
    <lineage>
        <taxon>Bacteria</taxon>
        <taxon>Pseudomonadati</taxon>
        <taxon>Pseudomonadota</taxon>
        <taxon>Gammaproteobacteria</taxon>
        <taxon>Vibrionales</taxon>
        <taxon>Vibrionaceae</taxon>
        <taxon>Vibrio</taxon>
    </lineage>
</organism>
<dbReference type="EMBL" id="AFWF01000154">
    <property type="protein sequence ID" value="EGU39287.1"/>
    <property type="molecule type" value="Genomic_DNA"/>
</dbReference>